<proteinExistence type="predicted"/>
<dbReference type="AlphaFoldDB" id="A0AAF0CPP5"/>
<dbReference type="SUPFAM" id="SSF56784">
    <property type="entry name" value="HAD-like"/>
    <property type="match status" value="1"/>
</dbReference>
<dbReference type="PANTHER" id="PTHR43481:SF4">
    <property type="entry name" value="GLYCEROL-1-PHOSPHATE PHOSPHOHYDROLASE 1-RELATED"/>
    <property type="match status" value="1"/>
</dbReference>
<gene>
    <name evidence="1" type="ORF">PXH66_02755</name>
</gene>
<organism evidence="1 2">
    <name type="scientific">Synoicihabitans lomoniglobus</name>
    <dbReference type="NCBI Taxonomy" id="2909285"/>
    <lineage>
        <taxon>Bacteria</taxon>
        <taxon>Pseudomonadati</taxon>
        <taxon>Verrucomicrobiota</taxon>
        <taxon>Opitutia</taxon>
        <taxon>Opitutales</taxon>
        <taxon>Opitutaceae</taxon>
        <taxon>Synoicihabitans</taxon>
    </lineage>
</organism>
<dbReference type="Gene3D" id="3.40.50.1000">
    <property type="entry name" value="HAD superfamily/HAD-like"/>
    <property type="match status" value="1"/>
</dbReference>
<dbReference type="Pfam" id="PF00702">
    <property type="entry name" value="Hydrolase"/>
    <property type="match status" value="1"/>
</dbReference>
<protein>
    <submittedName>
        <fullName evidence="1">HAD family phosphatase</fullName>
    </submittedName>
</protein>
<dbReference type="SFLD" id="SFLDS00003">
    <property type="entry name" value="Haloacid_Dehalogenase"/>
    <property type="match status" value="1"/>
</dbReference>
<dbReference type="SFLD" id="SFLDG01129">
    <property type="entry name" value="C1.5:_HAD__Beta-PGM__Phosphata"/>
    <property type="match status" value="1"/>
</dbReference>
<dbReference type="NCBIfam" id="TIGR01509">
    <property type="entry name" value="HAD-SF-IA-v3"/>
    <property type="match status" value="1"/>
</dbReference>
<dbReference type="Gene3D" id="1.10.150.240">
    <property type="entry name" value="Putative phosphatase, domain 2"/>
    <property type="match status" value="1"/>
</dbReference>
<name>A0AAF0CPP5_9BACT</name>
<accession>A0AAF0CPP5</accession>
<reference evidence="1" key="1">
    <citation type="submission" date="2023-03" db="EMBL/GenBank/DDBJ databases">
        <title>Lomoglobus Profundus gen. nov., sp. nov., a novel member of the phylum Verrucomicrobia, isolated from deep-marine sediment of South China Sea.</title>
        <authorList>
            <person name="Ahmad T."/>
            <person name="Ishaq S.E."/>
            <person name="Wang F."/>
        </authorList>
    </citation>
    <scope>NUCLEOTIDE SEQUENCE</scope>
    <source>
        <strain evidence="1">LMO-M01</strain>
    </source>
</reference>
<evidence type="ECO:0000313" key="2">
    <source>
        <dbReference type="Proteomes" id="UP001218638"/>
    </source>
</evidence>
<dbReference type="InterPro" id="IPR023214">
    <property type="entry name" value="HAD_sf"/>
</dbReference>
<dbReference type="RefSeq" id="WP_330930295.1">
    <property type="nucleotide sequence ID" value="NZ_CP119075.1"/>
</dbReference>
<dbReference type="InterPro" id="IPR023198">
    <property type="entry name" value="PGP-like_dom2"/>
</dbReference>
<keyword evidence="2" id="KW-1185">Reference proteome</keyword>
<sequence length="198" mass="21364">MQIEFPDRAFGGYIFDLDGTLIHSMPVHYRAWDQAMREAGIGGTLDEDLFYSLGGVPTVLVAERMAAHYGITVDAVAIEHRKEALYLEILHEVELIEPVVAFAREMAKTHPVAIATGGLPMIALPALDAAGLRDLFRIVVTPDDVAPGRGKPEPDMFLEAARRMGVAPENCLVFEDADPGIAAAQAAGMAVVRVPSRT</sequence>
<dbReference type="KEGG" id="slom:PXH66_02755"/>
<dbReference type="Proteomes" id="UP001218638">
    <property type="component" value="Chromosome"/>
</dbReference>
<dbReference type="InterPro" id="IPR051806">
    <property type="entry name" value="HAD-like_SPP"/>
</dbReference>
<dbReference type="InterPro" id="IPR036412">
    <property type="entry name" value="HAD-like_sf"/>
</dbReference>
<evidence type="ECO:0000313" key="1">
    <source>
        <dbReference type="EMBL" id="WED65765.1"/>
    </source>
</evidence>
<dbReference type="EMBL" id="CP119075">
    <property type="protein sequence ID" value="WED65765.1"/>
    <property type="molecule type" value="Genomic_DNA"/>
</dbReference>
<dbReference type="InterPro" id="IPR006439">
    <property type="entry name" value="HAD-SF_hydro_IA"/>
</dbReference>
<dbReference type="PANTHER" id="PTHR43481">
    <property type="entry name" value="FRUCTOSE-1-PHOSPHATE PHOSPHATASE"/>
    <property type="match status" value="1"/>
</dbReference>
<dbReference type="CDD" id="cd07505">
    <property type="entry name" value="HAD_BPGM-like"/>
    <property type="match status" value="1"/>
</dbReference>
<dbReference type="GO" id="GO:0050308">
    <property type="term" value="F:sugar-phosphatase activity"/>
    <property type="evidence" value="ECO:0007669"/>
    <property type="project" value="TreeGrafter"/>
</dbReference>